<dbReference type="Gene3D" id="1.10.8.870">
    <property type="entry name" value="Alpha-glycerophosphate oxidase, cap domain"/>
    <property type="match status" value="1"/>
</dbReference>
<evidence type="ECO:0000256" key="9">
    <source>
        <dbReference type="ARBA" id="ARBA00023002"/>
    </source>
</evidence>
<dbReference type="InterPro" id="IPR031656">
    <property type="entry name" value="DAO_C"/>
</dbReference>
<dbReference type="FunFam" id="1.10.8.870:FF:000003">
    <property type="entry name" value="Glycerol-3-phosphate dehydrogenase"/>
    <property type="match status" value="1"/>
</dbReference>
<dbReference type="Gene3D" id="3.30.9.10">
    <property type="entry name" value="D-Amino Acid Oxidase, subunit A, domain 2"/>
    <property type="match status" value="1"/>
</dbReference>
<evidence type="ECO:0000313" key="16">
    <source>
        <dbReference type="Proteomes" id="UP000231693"/>
    </source>
</evidence>
<feature type="domain" description="Alpha-glycerophosphate oxidase C-terminal" evidence="14">
    <location>
        <begin position="412"/>
        <end position="537"/>
    </location>
</feature>
<evidence type="ECO:0000313" key="15">
    <source>
        <dbReference type="EMBL" id="PJJ77391.1"/>
    </source>
</evidence>
<comment type="caution">
    <text evidence="15">The sequence shown here is derived from an EMBL/GenBank/DDBJ whole genome shotgun (WGS) entry which is preliminary data.</text>
</comment>
<dbReference type="PANTHER" id="PTHR11985">
    <property type="entry name" value="GLYCEROL-3-PHOSPHATE DEHYDROGENASE"/>
    <property type="match status" value="1"/>
</dbReference>
<dbReference type="GO" id="GO:0006071">
    <property type="term" value="P:glycerol metabolic process"/>
    <property type="evidence" value="ECO:0007669"/>
    <property type="project" value="UniProtKB-KW"/>
</dbReference>
<feature type="compositionally biased region" description="Acidic residues" evidence="12">
    <location>
        <begin position="552"/>
        <end position="562"/>
    </location>
</feature>
<evidence type="ECO:0000256" key="5">
    <source>
        <dbReference type="ARBA" id="ARBA00022490"/>
    </source>
</evidence>
<dbReference type="Gene3D" id="3.50.50.60">
    <property type="entry name" value="FAD/NAD(P)-binding domain"/>
    <property type="match status" value="1"/>
</dbReference>
<keyword evidence="9 11" id="KW-0560">Oxidoreductase</keyword>
<keyword evidence="16" id="KW-1185">Reference proteome</keyword>
<evidence type="ECO:0000256" key="7">
    <source>
        <dbReference type="ARBA" id="ARBA00022798"/>
    </source>
</evidence>
<evidence type="ECO:0000259" key="14">
    <source>
        <dbReference type="Pfam" id="PF16901"/>
    </source>
</evidence>
<evidence type="ECO:0000256" key="1">
    <source>
        <dbReference type="ARBA" id="ARBA00001974"/>
    </source>
</evidence>
<comment type="similarity">
    <text evidence="3 11">Belongs to the FAD-dependent glycerol-3-phosphate dehydrogenase family.</text>
</comment>
<feature type="domain" description="FAD dependent oxidoreductase" evidence="13">
    <location>
        <begin position="29"/>
        <end position="392"/>
    </location>
</feature>
<dbReference type="SUPFAM" id="SSF54373">
    <property type="entry name" value="FAD-linked reductases, C-terminal domain"/>
    <property type="match status" value="1"/>
</dbReference>
<name>A0A2M9CZM6_9CELL</name>
<dbReference type="OrthoDB" id="9766796at2"/>
<protein>
    <recommendedName>
        <fullName evidence="4 11">Glycerol-3-phosphate dehydrogenase</fullName>
        <ecNumber evidence="4 11">1.1.5.3</ecNumber>
    </recommendedName>
</protein>
<dbReference type="SUPFAM" id="SSF51905">
    <property type="entry name" value="FAD/NAD(P)-binding domain"/>
    <property type="match status" value="1"/>
</dbReference>
<dbReference type="PRINTS" id="PR01001">
    <property type="entry name" value="FADG3PDH"/>
</dbReference>
<evidence type="ECO:0000256" key="8">
    <source>
        <dbReference type="ARBA" id="ARBA00022827"/>
    </source>
</evidence>
<dbReference type="Pfam" id="PF01266">
    <property type="entry name" value="DAO"/>
    <property type="match status" value="1"/>
</dbReference>
<dbReference type="GO" id="GO:0004368">
    <property type="term" value="F:glycerol-3-phosphate dehydrogenase (quinone) activity"/>
    <property type="evidence" value="ECO:0007669"/>
    <property type="project" value="UniProtKB-EC"/>
</dbReference>
<keyword evidence="8" id="KW-0274">FAD</keyword>
<dbReference type="InterPro" id="IPR036188">
    <property type="entry name" value="FAD/NAD-bd_sf"/>
</dbReference>
<dbReference type="GO" id="GO:0046168">
    <property type="term" value="P:glycerol-3-phosphate catabolic process"/>
    <property type="evidence" value="ECO:0007669"/>
    <property type="project" value="TreeGrafter"/>
</dbReference>
<evidence type="ECO:0000256" key="6">
    <source>
        <dbReference type="ARBA" id="ARBA00022630"/>
    </source>
</evidence>
<evidence type="ECO:0000256" key="10">
    <source>
        <dbReference type="ARBA" id="ARBA00049055"/>
    </source>
</evidence>
<dbReference type="InterPro" id="IPR006076">
    <property type="entry name" value="FAD-dep_OxRdtase"/>
</dbReference>
<keyword evidence="5" id="KW-0963">Cytoplasm</keyword>
<accession>A0A2M9CZM6</accession>
<dbReference type="PANTHER" id="PTHR11985:SF31">
    <property type="entry name" value="GLYCEROL-3-PHOSPHATE DEHYDROGENASE 2"/>
    <property type="match status" value="1"/>
</dbReference>
<dbReference type="InterPro" id="IPR038299">
    <property type="entry name" value="DAO_C_sf"/>
</dbReference>
<dbReference type="PROSITE" id="PS00978">
    <property type="entry name" value="FAD_G3PDH_2"/>
    <property type="match status" value="1"/>
</dbReference>
<dbReference type="EMBL" id="PGFE01000001">
    <property type="protein sequence ID" value="PJJ77391.1"/>
    <property type="molecule type" value="Genomic_DNA"/>
</dbReference>
<dbReference type="EC" id="1.1.5.3" evidence="4 11"/>
<evidence type="ECO:0000256" key="3">
    <source>
        <dbReference type="ARBA" id="ARBA00007330"/>
    </source>
</evidence>
<dbReference type="RefSeq" id="WP_100421784.1">
    <property type="nucleotide sequence ID" value="NZ_BOOX01000003.1"/>
</dbReference>
<dbReference type="Proteomes" id="UP000231693">
    <property type="component" value="Unassembled WGS sequence"/>
</dbReference>
<comment type="subcellular location">
    <subcellularLocation>
        <location evidence="2">Cytoplasm</location>
    </subcellularLocation>
</comment>
<feature type="region of interest" description="Disordered" evidence="12">
    <location>
        <begin position="550"/>
        <end position="582"/>
    </location>
</feature>
<dbReference type="InterPro" id="IPR000447">
    <property type="entry name" value="G3P_DH_FAD-dep"/>
</dbReference>
<evidence type="ECO:0000256" key="11">
    <source>
        <dbReference type="RuleBase" id="RU361217"/>
    </source>
</evidence>
<dbReference type="Pfam" id="PF16901">
    <property type="entry name" value="DAO_C"/>
    <property type="match status" value="1"/>
</dbReference>
<evidence type="ECO:0000256" key="2">
    <source>
        <dbReference type="ARBA" id="ARBA00004496"/>
    </source>
</evidence>
<keyword evidence="7" id="KW-0319">Glycerol metabolism</keyword>
<sequence>MASTRLTADTRRQALEALEASADPKNELDVLVVGGGVTGAGIALDAATRGLSTAIIEGQDWASGTSSRSSKLVHGGLRYLQMLDFHLVHEALTERDLLLKTIAPHLVRPVPFLYPLEHRVWERGYVGAGIALYDTLASLAPGKRALPLHRHLSKSQMVRKFPDLAHDAAIGAVQYWDANVDDARLTATLVRTATSYGAHAATRTQLVQLTKGATGTVNGAVVVDLETGKEITVRARSVINATGVWTEDTEALAGDEGGLRVLASKGIHIVVPRERIKGQVGLILQTEKSVLFVIPWSRYWVIGTTDTPWEQELTHPVATAADIDYVLEHANAVLAKPLTRDDIIGTWAGLRPLLQPGTKEGTSSAKVSREHTVASPTPGLTVIAGGKLTTYRVMAKDAVDFAIGQRASALPSITDQIPLLGAVGLKAVQRQARTWAQQYGWKPSMVDHLLHRYGSNLREIVELCQQDPSLAQPLDATSAYLRAEIVYGATHEGALHLEDVLLHRTRLNYEVPDRGLSALDEIADLVAPVLGWDDATRAAEIAAYTARAEAEAAAEDEPDDVSAEQTRLAADDVRPLQPLRTT</sequence>
<organism evidence="15 16">
    <name type="scientific">Sediminihabitans luteus</name>
    <dbReference type="NCBI Taxonomy" id="1138585"/>
    <lineage>
        <taxon>Bacteria</taxon>
        <taxon>Bacillati</taxon>
        <taxon>Actinomycetota</taxon>
        <taxon>Actinomycetes</taxon>
        <taxon>Micrococcales</taxon>
        <taxon>Cellulomonadaceae</taxon>
        <taxon>Sediminihabitans</taxon>
    </lineage>
</organism>
<evidence type="ECO:0000256" key="4">
    <source>
        <dbReference type="ARBA" id="ARBA00013029"/>
    </source>
</evidence>
<evidence type="ECO:0000259" key="13">
    <source>
        <dbReference type="Pfam" id="PF01266"/>
    </source>
</evidence>
<proteinExistence type="inferred from homology"/>
<dbReference type="AlphaFoldDB" id="A0A2M9CZM6"/>
<dbReference type="GO" id="GO:0009331">
    <property type="term" value="C:glycerol-3-phosphate dehydrogenase (FAD) complex"/>
    <property type="evidence" value="ECO:0007669"/>
    <property type="project" value="UniProtKB-UniRule"/>
</dbReference>
<evidence type="ECO:0000256" key="12">
    <source>
        <dbReference type="SAM" id="MobiDB-lite"/>
    </source>
</evidence>
<reference evidence="15 16" key="1">
    <citation type="submission" date="2017-11" db="EMBL/GenBank/DDBJ databases">
        <title>Genomic Encyclopedia of Archaeal and Bacterial Type Strains, Phase II (KMG-II): From Individual Species to Whole Genera.</title>
        <authorList>
            <person name="Goeker M."/>
        </authorList>
    </citation>
    <scope>NUCLEOTIDE SEQUENCE [LARGE SCALE GENOMIC DNA]</scope>
    <source>
        <strain evidence="15 16">DSM 25478</strain>
    </source>
</reference>
<comment type="catalytic activity">
    <reaction evidence="10 11">
        <text>a quinone + sn-glycerol 3-phosphate = dihydroxyacetone phosphate + a quinol</text>
        <dbReference type="Rhea" id="RHEA:18977"/>
        <dbReference type="ChEBI" id="CHEBI:24646"/>
        <dbReference type="ChEBI" id="CHEBI:57597"/>
        <dbReference type="ChEBI" id="CHEBI:57642"/>
        <dbReference type="ChEBI" id="CHEBI:132124"/>
        <dbReference type="EC" id="1.1.5.3"/>
    </reaction>
</comment>
<comment type="cofactor">
    <cofactor evidence="1 11">
        <name>FAD</name>
        <dbReference type="ChEBI" id="CHEBI:57692"/>
    </cofactor>
</comment>
<keyword evidence="6 11" id="KW-0285">Flavoprotein</keyword>
<gene>
    <name evidence="15" type="ORF">CLV28_0610</name>
</gene>
<dbReference type="PROSITE" id="PS00977">
    <property type="entry name" value="FAD_G3PDH_1"/>
    <property type="match status" value="1"/>
</dbReference>